<sequence>MAISTAAKMMSDHLELFRGTAEDVEIVVEKEEDSKGKISDILIENLDLSVRSYNSLKRMGINLVEDLTRKTEKEMLKMRNLGIKSFEEVKFKLEELGLSFHEDE</sequence>
<organism evidence="2 3">
    <name type="scientific">Candidatus Desulfosporosinus infrequens</name>
    <dbReference type="NCBI Taxonomy" id="2043169"/>
    <lineage>
        <taxon>Bacteria</taxon>
        <taxon>Bacillati</taxon>
        <taxon>Bacillota</taxon>
        <taxon>Clostridia</taxon>
        <taxon>Eubacteriales</taxon>
        <taxon>Desulfitobacteriaceae</taxon>
        <taxon>Desulfosporosinus</taxon>
    </lineage>
</organism>
<evidence type="ECO:0000313" key="3">
    <source>
        <dbReference type="Proteomes" id="UP000238916"/>
    </source>
</evidence>
<dbReference type="InterPro" id="IPR011260">
    <property type="entry name" value="RNAP_asu_C"/>
</dbReference>
<dbReference type="Pfam" id="PF03118">
    <property type="entry name" value="RNA_pol_A_CTD"/>
    <property type="match status" value="1"/>
</dbReference>
<proteinExistence type="predicted"/>
<dbReference type="EC" id="2.7.7.6" evidence="2"/>
<keyword evidence="2" id="KW-0548">Nucleotidyltransferase</keyword>
<feature type="domain" description="RNA polymerase alpha subunit C-terminal" evidence="1">
    <location>
        <begin position="30"/>
        <end position="95"/>
    </location>
</feature>
<keyword evidence="2" id="KW-0808">Transferase</keyword>
<dbReference type="GO" id="GO:0003899">
    <property type="term" value="F:DNA-directed RNA polymerase activity"/>
    <property type="evidence" value="ECO:0007669"/>
    <property type="project" value="UniProtKB-EC"/>
</dbReference>
<dbReference type="SUPFAM" id="SSF47789">
    <property type="entry name" value="C-terminal domain of RNA polymerase alpha subunit"/>
    <property type="match status" value="1"/>
</dbReference>
<dbReference type="GO" id="GO:0003677">
    <property type="term" value="F:DNA binding"/>
    <property type="evidence" value="ECO:0007669"/>
    <property type="project" value="InterPro"/>
</dbReference>
<evidence type="ECO:0000259" key="1">
    <source>
        <dbReference type="Pfam" id="PF03118"/>
    </source>
</evidence>
<gene>
    <name evidence="2" type="ORF">SBF1_1260001</name>
</gene>
<dbReference type="Gene3D" id="1.10.150.20">
    <property type="entry name" value="5' to 3' exonuclease, C-terminal subdomain"/>
    <property type="match status" value="1"/>
</dbReference>
<keyword evidence="2" id="KW-0804">Transcription</keyword>
<protein>
    <submittedName>
        <fullName evidence="2">DNA-directed RNA polymerase subunit alpha</fullName>
        <ecNumber evidence="2">2.7.7.6</ecNumber>
    </submittedName>
</protein>
<dbReference type="EMBL" id="OMOF01000031">
    <property type="protein sequence ID" value="SPF33832.1"/>
    <property type="molecule type" value="Genomic_DNA"/>
</dbReference>
<keyword evidence="2" id="KW-0240">DNA-directed RNA polymerase</keyword>
<dbReference type="GO" id="GO:0006351">
    <property type="term" value="P:DNA-templated transcription"/>
    <property type="evidence" value="ECO:0007669"/>
    <property type="project" value="InterPro"/>
</dbReference>
<name>A0A2U3K2D8_9FIRM</name>
<dbReference type="GO" id="GO:0000428">
    <property type="term" value="C:DNA-directed RNA polymerase complex"/>
    <property type="evidence" value="ECO:0007669"/>
    <property type="project" value="UniProtKB-KW"/>
</dbReference>
<evidence type="ECO:0000313" key="2">
    <source>
        <dbReference type="EMBL" id="SPF33832.1"/>
    </source>
</evidence>
<dbReference type="AlphaFoldDB" id="A0A2U3K2D8"/>
<accession>A0A2U3K2D8</accession>
<dbReference type="Proteomes" id="UP000238916">
    <property type="component" value="Unassembled WGS sequence"/>
</dbReference>
<reference evidence="3" key="1">
    <citation type="submission" date="2018-02" db="EMBL/GenBank/DDBJ databases">
        <authorList>
            <person name="Hausmann B."/>
        </authorList>
    </citation>
    <scope>NUCLEOTIDE SEQUENCE [LARGE SCALE GENOMIC DNA]</scope>
    <source>
        <strain evidence="3">Peat soil MAG SbF1</strain>
    </source>
</reference>